<gene>
    <name evidence="1" type="ORF">BpHYR1_050366</name>
</gene>
<evidence type="ECO:0000313" key="1">
    <source>
        <dbReference type="EMBL" id="RNA39513.1"/>
    </source>
</evidence>
<keyword evidence="2" id="KW-1185">Reference proteome</keyword>
<accession>A0A3M7SUL2</accession>
<protein>
    <submittedName>
        <fullName evidence="1">Uncharacterized protein</fullName>
    </submittedName>
</protein>
<proteinExistence type="predicted"/>
<dbReference type="Proteomes" id="UP000276133">
    <property type="component" value="Unassembled WGS sequence"/>
</dbReference>
<sequence>MCHIGSKQKFT</sequence>
<comment type="caution">
    <text evidence="1">The sequence shown here is derived from an EMBL/GenBank/DDBJ whole genome shotgun (WGS) entry which is preliminary data.</text>
</comment>
<reference evidence="1 2" key="1">
    <citation type="journal article" date="2018" name="Sci. Rep.">
        <title>Genomic signatures of local adaptation to the degree of environmental predictability in rotifers.</title>
        <authorList>
            <person name="Franch-Gras L."/>
            <person name="Hahn C."/>
            <person name="Garcia-Roger E.M."/>
            <person name="Carmona M.J."/>
            <person name="Serra M."/>
            <person name="Gomez A."/>
        </authorList>
    </citation>
    <scope>NUCLEOTIDE SEQUENCE [LARGE SCALE GENOMIC DNA]</scope>
    <source>
        <strain evidence="1">HYR1</strain>
    </source>
</reference>
<name>A0A3M7SUL2_BRAPC</name>
<evidence type="ECO:0000313" key="2">
    <source>
        <dbReference type="Proteomes" id="UP000276133"/>
    </source>
</evidence>
<dbReference type="EMBL" id="REGN01000743">
    <property type="protein sequence ID" value="RNA39513.1"/>
    <property type="molecule type" value="Genomic_DNA"/>
</dbReference>
<organism evidence="1 2">
    <name type="scientific">Brachionus plicatilis</name>
    <name type="common">Marine rotifer</name>
    <name type="synonym">Brachionus muelleri</name>
    <dbReference type="NCBI Taxonomy" id="10195"/>
    <lineage>
        <taxon>Eukaryota</taxon>
        <taxon>Metazoa</taxon>
        <taxon>Spiralia</taxon>
        <taxon>Gnathifera</taxon>
        <taxon>Rotifera</taxon>
        <taxon>Eurotatoria</taxon>
        <taxon>Monogononta</taxon>
        <taxon>Pseudotrocha</taxon>
        <taxon>Ploima</taxon>
        <taxon>Brachionidae</taxon>
        <taxon>Brachionus</taxon>
    </lineage>
</organism>